<comment type="cofactor">
    <cofactor evidence="14">
        <name>Mg(2+)</name>
        <dbReference type="ChEBI" id="CHEBI:18420"/>
    </cofactor>
</comment>
<evidence type="ECO:0000256" key="1">
    <source>
        <dbReference type="ARBA" id="ARBA00022485"/>
    </source>
</evidence>
<comment type="function">
    <text evidence="14">The heterodimer acts as both an ATP-dependent DNA helicase and an ATP-dependent, dual-direction single-stranded exonuclease. Recognizes the chi site generating a DNA molecule suitable for the initiation of homologous recombination. The AddB subunit has 5' -&gt; 3' nuclease activity but not helicase activity.</text>
</comment>
<comment type="cofactor">
    <cofactor evidence="14">
        <name>[4Fe-4S] cluster</name>
        <dbReference type="ChEBI" id="CHEBI:49883"/>
    </cofactor>
    <text evidence="14">Binds 1 [4Fe-4S] cluster.</text>
</comment>
<evidence type="ECO:0000256" key="9">
    <source>
        <dbReference type="ARBA" id="ARBA00022840"/>
    </source>
</evidence>
<dbReference type="Pfam" id="PF12705">
    <property type="entry name" value="PDDEXK_1"/>
    <property type="match status" value="1"/>
</dbReference>
<dbReference type="PROSITE" id="PS51217">
    <property type="entry name" value="UVRD_HELICASE_CTER"/>
    <property type="match status" value="1"/>
</dbReference>
<dbReference type="HAMAP" id="MF_01452">
    <property type="entry name" value="AddB_type1"/>
    <property type="match status" value="1"/>
</dbReference>
<dbReference type="InterPro" id="IPR038726">
    <property type="entry name" value="PDDEXK_AddAB-type"/>
</dbReference>
<dbReference type="Gene3D" id="3.90.320.10">
    <property type="match status" value="1"/>
</dbReference>
<keyword evidence="8 14" id="KW-0269">Exonuclease</keyword>
<comment type="miscellaneous">
    <text evidence="14">Despite having conserved helicase domains, this subunit does not have helicase activity.</text>
</comment>
<feature type="domain" description="UvrD-like helicase C-terminal" evidence="15">
    <location>
        <begin position="275"/>
        <end position="584"/>
    </location>
</feature>
<evidence type="ECO:0000256" key="6">
    <source>
        <dbReference type="ARBA" id="ARBA00022801"/>
    </source>
</evidence>
<keyword evidence="7 14" id="KW-0347">Helicase</keyword>
<organism evidence="16 17">
    <name type="scientific">Thermoclostridium stercorarium subsp. thermolacticum DSM 2910</name>
    <dbReference type="NCBI Taxonomy" id="1121336"/>
    <lineage>
        <taxon>Bacteria</taxon>
        <taxon>Bacillati</taxon>
        <taxon>Bacillota</taxon>
        <taxon>Clostridia</taxon>
        <taxon>Eubacteriales</taxon>
        <taxon>Oscillospiraceae</taxon>
        <taxon>Thermoclostridium</taxon>
    </lineage>
</organism>
<comment type="similarity">
    <text evidence="14">Belongs to the helicase family. AddB/RexB type 1 subfamily.</text>
</comment>
<dbReference type="RefSeq" id="WP_034840013.1">
    <property type="nucleotide sequence ID" value="NZ_CP014672.1"/>
</dbReference>
<dbReference type="InterPro" id="IPR014017">
    <property type="entry name" value="DNA_helicase_UvrD-like_C"/>
</dbReference>
<evidence type="ECO:0000256" key="5">
    <source>
        <dbReference type="ARBA" id="ARBA00022763"/>
    </source>
</evidence>
<dbReference type="SUPFAM" id="SSF52540">
    <property type="entry name" value="P-loop containing nucleoside triphosphate hydrolases"/>
    <property type="match status" value="1"/>
</dbReference>
<sequence length="1158" mass="134492">MSLRFIYGRAGCGKTRFCLEEIRSRIESGCTGQLYLLVPEQYTFQAEKDLIDLIKPGGILKNEVLSFRRLAYKVFNEVGGITYPHIHPAGKSMILYRILDKMDKNLRYFKNSVEKPGFVGRLSELVKEFKHYNVTFDKLDEICGKLDDRDPLKDKITELKNIYIAFDKTVKERYRDADDDLTVAAEKMKMSKQFTDSEIWIDGFTDFTPQEYKIIEVLLTQARRVSITLVCDRLDDQTSELDVFSPAKKVYRKVLNLAMKNNVAYEPPVFLNPKPLYRFKDNPELAHLESNLNVHPYKVYPRETENISLFSSVNVFSEIEATAKDILRLCREKGFRFRDIAVVTRNLDEYQGLIEAVFNDYGIPCFLDRKLDISNHPLVILILSMLDIFTENWSYEAVFRYLKSGLTGIEQDRIDRLENYVLACGIRGNQWTEEKDWNMIPEFFPDENGSGHDEFSLEEINRTRKEIIKPLMEFRYKTKGRRTAEEFCSALFDFLCYLKIPEQMEAIIEDFRSRGELILANEYSQVWNMVIELMDQIVEVMADETFGVERFANLIRIGFSEYKIGLIPASVDQVLVGSIERSKSHAVKALYILGTNDGVFPAKGNEEGILTDDERIKLNEMGLELAKTNREKVFDENFLIYRTLTTPSDYLRISWPIADQEGRALRPSIIISQIKKIFPLCKQYSNILPPQSNEEILNEISSRRAAFRQLITVLRQKADGREILPVWRDIALWYLKNDEWKEEFERARKAFSYRNIAQTVDWDKIKKLYGDTFISSVSRFERYSACPFSFFVRYGLKARERKILQFSPPDAGTFLHTAVEKFSRAVQNSRQQGESGALRNEASQDVITWRTFDRKWCEQKVSEIVDEMLGKMMGTGLSSSKRMVVLANRLKRVVTRAVWLIAEHIRRSGFDPVDYEAGFGDNEKYPPIVIELDNGEKVFLYGRIDRIDAMDTPDGRYIRIIDYKSGTKDFRIDNVYYGLQIQLVTYLDAIWDYFSKNGKNVMPAGILYFKLDDPILKTNGHISEEEVEKAIMKQLRMKGLLLADVKLIKEMDRTIDGQSLIIPASISKSGTLGKNSSVVTMEQFNILRKYVRRLLKELSTEIFNGAVPILPVKSRYETACKYCSYLPVCQFDASLKENTYRILYEKDNDEIWNLMKRQ</sequence>
<keyword evidence="1 14" id="KW-0004">4Fe-4S</keyword>
<reference evidence="16 17" key="1">
    <citation type="submission" date="2016-02" db="EMBL/GenBank/DDBJ databases">
        <title>Comparison of Clostridium stercorarium subspecies using comparative genomics and transcriptomics.</title>
        <authorList>
            <person name="Schellenberg J."/>
            <person name="Thallinger G."/>
            <person name="Levin D.B."/>
            <person name="Zhang X."/>
            <person name="Alvare G."/>
            <person name="Fristensky B."/>
            <person name="Sparling R."/>
        </authorList>
    </citation>
    <scope>NUCLEOTIDE SEQUENCE [LARGE SCALE GENOMIC DNA]</scope>
    <source>
        <strain evidence="16 17">DSM 2910</strain>
    </source>
</reference>
<feature type="binding site" evidence="14">
    <location>
        <position position="1129"/>
    </location>
    <ligand>
        <name>[4Fe-4S] cluster</name>
        <dbReference type="ChEBI" id="CHEBI:49883"/>
    </ligand>
</feature>
<evidence type="ECO:0000256" key="2">
    <source>
        <dbReference type="ARBA" id="ARBA00022722"/>
    </source>
</evidence>
<dbReference type="PANTHER" id="PTHR30591:SF1">
    <property type="entry name" value="RECBCD ENZYME SUBUNIT RECC"/>
    <property type="match status" value="1"/>
</dbReference>
<dbReference type="AlphaFoldDB" id="A0A1B1YF95"/>
<keyword evidence="3 14" id="KW-0479">Metal-binding</keyword>
<dbReference type="InterPro" id="IPR049035">
    <property type="entry name" value="ADDB_N"/>
</dbReference>
<dbReference type="NCBIfam" id="TIGR02773">
    <property type="entry name" value="addB_Gpos"/>
    <property type="match status" value="1"/>
</dbReference>
<dbReference type="InterPro" id="IPR014140">
    <property type="entry name" value="DNA_helicase_suAddB"/>
</dbReference>
<keyword evidence="11 14" id="KW-0411">Iron-sulfur</keyword>
<evidence type="ECO:0000256" key="8">
    <source>
        <dbReference type="ARBA" id="ARBA00022839"/>
    </source>
</evidence>
<evidence type="ECO:0000256" key="13">
    <source>
        <dbReference type="ARBA" id="ARBA00023204"/>
    </source>
</evidence>
<keyword evidence="2 14" id="KW-0540">Nuclease</keyword>
<evidence type="ECO:0000256" key="4">
    <source>
        <dbReference type="ARBA" id="ARBA00022741"/>
    </source>
</evidence>
<keyword evidence="13 14" id="KW-0234">DNA repair</keyword>
<dbReference type="PANTHER" id="PTHR30591">
    <property type="entry name" value="RECBCD ENZYME SUBUNIT RECC"/>
    <property type="match status" value="1"/>
</dbReference>
<dbReference type="Gene3D" id="3.40.50.300">
    <property type="entry name" value="P-loop containing nucleotide triphosphate hydrolases"/>
    <property type="match status" value="3"/>
</dbReference>
<keyword evidence="5 14" id="KW-0227">DNA damage</keyword>
<dbReference type="GO" id="GO:0003690">
    <property type="term" value="F:double-stranded DNA binding"/>
    <property type="evidence" value="ECO:0007669"/>
    <property type="project" value="UniProtKB-UniRule"/>
</dbReference>
<dbReference type="GO" id="GO:0008409">
    <property type="term" value="F:5'-3' exonuclease activity"/>
    <property type="evidence" value="ECO:0007669"/>
    <property type="project" value="UniProtKB-UniRule"/>
</dbReference>
<dbReference type="EMBL" id="CP014672">
    <property type="protein sequence ID" value="ANW99420.1"/>
    <property type="molecule type" value="Genomic_DNA"/>
</dbReference>
<dbReference type="Pfam" id="PF21445">
    <property type="entry name" value="ADDB_N"/>
    <property type="match status" value="1"/>
</dbReference>
<keyword evidence="9 14" id="KW-0067">ATP-binding</keyword>
<evidence type="ECO:0000256" key="10">
    <source>
        <dbReference type="ARBA" id="ARBA00023004"/>
    </source>
</evidence>
<feature type="binding site" evidence="14">
    <location>
        <position position="1120"/>
    </location>
    <ligand>
        <name>[4Fe-4S] cluster</name>
        <dbReference type="ChEBI" id="CHEBI:49883"/>
    </ligand>
</feature>
<evidence type="ECO:0000313" key="16">
    <source>
        <dbReference type="EMBL" id="ANW99420.1"/>
    </source>
</evidence>
<dbReference type="GO" id="GO:0000724">
    <property type="term" value="P:double-strand break repair via homologous recombination"/>
    <property type="evidence" value="ECO:0007669"/>
    <property type="project" value="UniProtKB-UniRule"/>
</dbReference>
<feature type="binding site" evidence="14">
    <location>
        <position position="1123"/>
    </location>
    <ligand>
        <name>[4Fe-4S] cluster</name>
        <dbReference type="ChEBI" id="CHEBI:49883"/>
    </ligand>
</feature>
<keyword evidence="12 14" id="KW-0238">DNA-binding</keyword>
<evidence type="ECO:0000259" key="15">
    <source>
        <dbReference type="PROSITE" id="PS51217"/>
    </source>
</evidence>
<evidence type="ECO:0000256" key="12">
    <source>
        <dbReference type="ARBA" id="ARBA00023125"/>
    </source>
</evidence>
<proteinExistence type="inferred from homology"/>
<evidence type="ECO:0000313" key="17">
    <source>
        <dbReference type="Proteomes" id="UP000092971"/>
    </source>
</evidence>
<dbReference type="GO" id="GO:0005524">
    <property type="term" value="F:ATP binding"/>
    <property type="evidence" value="ECO:0007669"/>
    <property type="project" value="UniProtKB-UniRule"/>
</dbReference>
<evidence type="ECO:0000256" key="7">
    <source>
        <dbReference type="ARBA" id="ARBA00022806"/>
    </source>
</evidence>
<keyword evidence="4 14" id="KW-0547">Nucleotide-binding</keyword>
<dbReference type="GO" id="GO:0004386">
    <property type="term" value="F:helicase activity"/>
    <property type="evidence" value="ECO:0007669"/>
    <property type="project" value="UniProtKB-KW"/>
</dbReference>
<gene>
    <name evidence="14" type="primary">addB</name>
    <name evidence="16" type="ORF">CSTERTH_10465</name>
</gene>
<dbReference type="Gene3D" id="6.10.140.1030">
    <property type="match status" value="1"/>
</dbReference>
<protein>
    <recommendedName>
        <fullName evidence="14">ATP-dependent helicase/deoxyribonuclease subunit B</fullName>
        <ecNumber evidence="14">3.1.-.-</ecNumber>
    </recommendedName>
    <alternativeName>
        <fullName evidence="14">ATP-dependent helicase/nuclease subunit AddB</fullName>
    </alternativeName>
</protein>
<keyword evidence="10 14" id="KW-0408">Iron</keyword>
<evidence type="ECO:0000256" key="14">
    <source>
        <dbReference type="HAMAP-Rule" id="MF_01452"/>
    </source>
</evidence>
<dbReference type="OrthoDB" id="9758506at2"/>
<dbReference type="Pfam" id="PF13361">
    <property type="entry name" value="UvrD_C"/>
    <property type="match status" value="1"/>
</dbReference>
<feature type="binding site" evidence="14">
    <location>
        <position position="786"/>
    </location>
    <ligand>
        <name>[4Fe-4S] cluster</name>
        <dbReference type="ChEBI" id="CHEBI:49883"/>
    </ligand>
</feature>
<name>A0A1B1YF95_THEST</name>
<dbReference type="Proteomes" id="UP000092971">
    <property type="component" value="Chromosome"/>
</dbReference>
<dbReference type="GO" id="GO:0051539">
    <property type="term" value="F:4 iron, 4 sulfur cluster binding"/>
    <property type="evidence" value="ECO:0007669"/>
    <property type="project" value="UniProtKB-KW"/>
</dbReference>
<dbReference type="EC" id="3.1.-.-" evidence="14"/>
<accession>A0A1B1YF95</accession>
<dbReference type="InterPro" id="IPR027417">
    <property type="entry name" value="P-loop_NTPase"/>
</dbReference>
<keyword evidence="6 14" id="KW-0378">Hydrolase</keyword>
<comment type="subunit">
    <text evidence="14">Heterodimer of AddA and AddB.</text>
</comment>
<evidence type="ECO:0000256" key="3">
    <source>
        <dbReference type="ARBA" id="ARBA00022723"/>
    </source>
</evidence>
<dbReference type="GO" id="GO:0046872">
    <property type="term" value="F:metal ion binding"/>
    <property type="evidence" value="ECO:0007669"/>
    <property type="project" value="UniProtKB-KW"/>
</dbReference>
<evidence type="ECO:0000256" key="11">
    <source>
        <dbReference type="ARBA" id="ARBA00023014"/>
    </source>
</evidence>
<dbReference type="InterPro" id="IPR011604">
    <property type="entry name" value="PDDEXK-like_dom_sf"/>
</dbReference>